<dbReference type="InterPro" id="IPR003848">
    <property type="entry name" value="DUF218"/>
</dbReference>
<keyword evidence="4" id="KW-1185">Reference proteome</keyword>
<evidence type="ECO:0000313" key="4">
    <source>
        <dbReference type="Proteomes" id="UP000037751"/>
    </source>
</evidence>
<dbReference type="Gene3D" id="3.40.50.620">
    <property type="entry name" value="HUPs"/>
    <property type="match status" value="1"/>
</dbReference>
<dbReference type="InterPro" id="IPR051599">
    <property type="entry name" value="Cell_Envelope_Assoc"/>
</dbReference>
<reference evidence="3 4" key="1">
    <citation type="submission" date="2015-07" db="EMBL/GenBank/DDBJ databases">
        <title>Draft Genome Sequence of Malassezia furfur CBS1878 and Malassezia pachydermatis CBS1879.</title>
        <authorList>
            <person name="Triana S."/>
            <person name="Ohm R."/>
            <person name="Gonzalez A."/>
            <person name="DeCock H."/>
            <person name="Restrepo S."/>
            <person name="Celis A."/>
        </authorList>
    </citation>
    <scope>NUCLEOTIDE SEQUENCE [LARGE SCALE GENOMIC DNA]</scope>
    <source>
        <strain evidence="3 4">CBS 1879</strain>
    </source>
</reference>
<evidence type="ECO:0000313" key="3">
    <source>
        <dbReference type="EMBL" id="KOS13598.1"/>
    </source>
</evidence>
<feature type="chain" id="PRO_5005818520" description="DUF218 domain-containing protein" evidence="1">
    <location>
        <begin position="24"/>
        <end position="400"/>
    </location>
</feature>
<dbReference type="OrthoDB" id="3350312at2759"/>
<dbReference type="PANTHER" id="PTHR30336:SF20">
    <property type="entry name" value="DUF218 DOMAIN-CONTAINING PROTEIN"/>
    <property type="match status" value="1"/>
</dbReference>
<proteinExistence type="predicted"/>
<feature type="signal peptide" evidence="1">
    <location>
        <begin position="1"/>
        <end position="23"/>
    </location>
</feature>
<evidence type="ECO:0000259" key="2">
    <source>
        <dbReference type="Pfam" id="PF02698"/>
    </source>
</evidence>
<dbReference type="EMBL" id="LGAV01000005">
    <property type="protein sequence ID" value="KOS13598.1"/>
    <property type="molecule type" value="Genomic_DNA"/>
</dbReference>
<dbReference type="VEuPathDB" id="FungiDB:Malapachy_2038"/>
<name>A0A0M8MKW4_9BASI</name>
<dbReference type="Pfam" id="PF02698">
    <property type="entry name" value="DUF218"/>
    <property type="match status" value="1"/>
</dbReference>
<dbReference type="CDD" id="cd06259">
    <property type="entry name" value="YdcF-like"/>
    <property type="match status" value="1"/>
</dbReference>
<protein>
    <recommendedName>
        <fullName evidence="2">DUF218 domain-containing protein</fullName>
    </recommendedName>
</protein>
<keyword evidence="1" id="KW-0732">Signal</keyword>
<organism evidence="3 4">
    <name type="scientific">Malassezia pachydermatis</name>
    <dbReference type="NCBI Taxonomy" id="77020"/>
    <lineage>
        <taxon>Eukaryota</taxon>
        <taxon>Fungi</taxon>
        <taxon>Dikarya</taxon>
        <taxon>Basidiomycota</taxon>
        <taxon>Ustilaginomycotina</taxon>
        <taxon>Malasseziomycetes</taxon>
        <taxon>Malasseziales</taxon>
        <taxon>Malasseziaceae</taxon>
        <taxon>Malassezia</taxon>
    </lineage>
</organism>
<feature type="domain" description="DUF218" evidence="2">
    <location>
        <begin position="227"/>
        <end position="337"/>
    </location>
</feature>
<comment type="caution">
    <text evidence="3">The sequence shown here is derived from an EMBL/GenBank/DDBJ whole genome shotgun (WGS) entry which is preliminary data.</text>
</comment>
<gene>
    <name evidence="3" type="ORF">Malapachy_2038</name>
</gene>
<dbReference type="RefSeq" id="XP_017991230.1">
    <property type="nucleotide sequence ID" value="XM_018136533.1"/>
</dbReference>
<sequence length="400" mass="45490">MTFAAMRFFIVGIIASILGATTAQRIFGTPTPKVENALTERLFPELIQFWKASNFTWPKEALSSMQQLAADRKNRIQQNARCDPLPLCIVQALNMASEDEAKITEAFHVAHAPQSLLDIWPRYVESIRYMFAVYGNGTASRSEEDSMLYNPKKADWEYYITGYADYLGSKYSGFVLPPFDYIQTAMTLLDVNDRTNAVWFKDLWQQQNAGALALSHHIQWDNYKYSAILVPGMGPELTDEPLSPQSKMRLNIAVQLFYEGQAPYIVVSGGAVHPAHTPYTEAYNLRQWLVEELGFPSERVVMEPHSRHTTTNYRNTARELDVLGAPHEKPILTVTNSDQFDYILKLNKHRKPKDGVVYAGQRDLGYTIGKVGPSHGKFLIEFRPNWDKIFTIDPMDPLDP</sequence>
<dbReference type="PANTHER" id="PTHR30336">
    <property type="entry name" value="INNER MEMBRANE PROTEIN, PROBABLE PERMEASE"/>
    <property type="match status" value="1"/>
</dbReference>
<dbReference type="InterPro" id="IPR014729">
    <property type="entry name" value="Rossmann-like_a/b/a_fold"/>
</dbReference>
<evidence type="ECO:0000256" key="1">
    <source>
        <dbReference type="SAM" id="SignalP"/>
    </source>
</evidence>
<dbReference type="AlphaFoldDB" id="A0A0M8MKW4"/>
<accession>A0A0M8MKW4</accession>
<dbReference type="GO" id="GO:0005886">
    <property type="term" value="C:plasma membrane"/>
    <property type="evidence" value="ECO:0007669"/>
    <property type="project" value="TreeGrafter"/>
</dbReference>
<dbReference type="Proteomes" id="UP000037751">
    <property type="component" value="Unassembled WGS sequence"/>
</dbReference>
<dbReference type="GeneID" id="28728408"/>